<keyword evidence="1 4" id="KW-0489">Methyltransferase</keyword>
<dbReference type="EMBL" id="JACHMY010000001">
    <property type="protein sequence ID" value="MBB5835712.1"/>
    <property type="molecule type" value="Genomic_DNA"/>
</dbReference>
<dbReference type="SUPFAM" id="SSF53335">
    <property type="entry name" value="S-adenosyl-L-methionine-dependent methyltransferases"/>
    <property type="match status" value="1"/>
</dbReference>
<evidence type="ECO:0000256" key="1">
    <source>
        <dbReference type="ARBA" id="ARBA00022603"/>
    </source>
</evidence>
<evidence type="ECO:0000313" key="4">
    <source>
        <dbReference type="EMBL" id="MBB5835712.1"/>
    </source>
</evidence>
<dbReference type="CDD" id="cd02440">
    <property type="entry name" value="AdoMet_MTases"/>
    <property type="match status" value="1"/>
</dbReference>
<reference evidence="4 5" key="1">
    <citation type="submission" date="2020-08" db="EMBL/GenBank/DDBJ databases">
        <title>Sequencing the genomes of 1000 actinobacteria strains.</title>
        <authorList>
            <person name="Klenk H.-P."/>
        </authorList>
    </citation>
    <scope>NUCLEOTIDE SEQUENCE [LARGE SCALE GENOMIC DNA]</scope>
    <source>
        <strain evidence="4 5">DSM 28967</strain>
    </source>
</reference>
<feature type="domain" description="Methyltransferase" evidence="3">
    <location>
        <begin position="47"/>
        <end position="138"/>
    </location>
</feature>
<dbReference type="InterPro" id="IPR051052">
    <property type="entry name" value="Diverse_substrate_MTase"/>
</dbReference>
<dbReference type="Gene3D" id="3.40.50.150">
    <property type="entry name" value="Vaccinia Virus protein VP39"/>
    <property type="match status" value="1"/>
</dbReference>
<dbReference type="AlphaFoldDB" id="A0A7W9MTZ5"/>
<dbReference type="GO" id="GO:0008168">
    <property type="term" value="F:methyltransferase activity"/>
    <property type="evidence" value="ECO:0007669"/>
    <property type="project" value="UniProtKB-KW"/>
</dbReference>
<evidence type="ECO:0000256" key="2">
    <source>
        <dbReference type="ARBA" id="ARBA00022679"/>
    </source>
</evidence>
<dbReference type="RefSeq" id="WP_184795325.1">
    <property type="nucleotide sequence ID" value="NZ_JACHMY010000001.1"/>
</dbReference>
<evidence type="ECO:0000313" key="5">
    <source>
        <dbReference type="Proteomes" id="UP000549971"/>
    </source>
</evidence>
<dbReference type="PANTHER" id="PTHR44942:SF4">
    <property type="entry name" value="METHYLTRANSFERASE TYPE 11 DOMAIN-CONTAINING PROTEIN"/>
    <property type="match status" value="1"/>
</dbReference>
<dbReference type="GO" id="GO:0032259">
    <property type="term" value="P:methylation"/>
    <property type="evidence" value="ECO:0007669"/>
    <property type="project" value="UniProtKB-KW"/>
</dbReference>
<dbReference type="PANTHER" id="PTHR44942">
    <property type="entry name" value="METHYLTRANSF_11 DOMAIN-CONTAINING PROTEIN"/>
    <property type="match status" value="1"/>
</dbReference>
<evidence type="ECO:0000259" key="3">
    <source>
        <dbReference type="Pfam" id="PF13649"/>
    </source>
</evidence>
<dbReference type="InterPro" id="IPR029063">
    <property type="entry name" value="SAM-dependent_MTases_sf"/>
</dbReference>
<dbReference type="Pfam" id="PF13649">
    <property type="entry name" value="Methyltransf_25"/>
    <property type="match status" value="1"/>
</dbReference>
<keyword evidence="2 4" id="KW-0808">Transferase</keyword>
<comment type="caution">
    <text evidence="4">The sequence shown here is derived from an EMBL/GenBank/DDBJ whole genome shotgun (WGS) entry which is preliminary data.</text>
</comment>
<name>A0A7W9MTZ5_9ACTN</name>
<accession>A0A7W9MTZ5</accession>
<dbReference type="InterPro" id="IPR041698">
    <property type="entry name" value="Methyltransf_25"/>
</dbReference>
<dbReference type="Proteomes" id="UP000549971">
    <property type="component" value="Unassembled WGS sequence"/>
</dbReference>
<proteinExistence type="predicted"/>
<protein>
    <submittedName>
        <fullName evidence="4">SAM-dependent methyltransferase</fullName>
    </submittedName>
</protein>
<sequence length="277" mass="29373">MAADWVWDETLFAGAAGYYEQGRLRYPAALAATLRSALGLDGSGRLLDVGCGPGTVALRVAQLFADVVGLDPDPGMVAEASRLARDRGVANVRFVQARAEELPAELGRFTVATFAQSFHWMDRVRVAEVVGSMLLPGGALVHVDTAGQPSGPAPVLPYPSPPVEAVTAVVRDYLGPQRRAGQSVRETSPSGEAEILRACGYSGPESVDVPDVEVLTRSTDELVADALSRSSSAPHLFGDRLDSFVADLRAVLAEASPADLFSVRPPEVVLKIWRPLT</sequence>
<keyword evidence="5" id="KW-1185">Reference proteome</keyword>
<gene>
    <name evidence="4" type="ORF">HDA39_002446</name>
</gene>
<organism evidence="4 5">
    <name type="scientific">Kribbella italica</name>
    <dbReference type="NCBI Taxonomy" id="1540520"/>
    <lineage>
        <taxon>Bacteria</taxon>
        <taxon>Bacillati</taxon>
        <taxon>Actinomycetota</taxon>
        <taxon>Actinomycetes</taxon>
        <taxon>Propionibacteriales</taxon>
        <taxon>Kribbellaceae</taxon>
        <taxon>Kribbella</taxon>
    </lineage>
</organism>